<dbReference type="GO" id="GO:0005829">
    <property type="term" value="C:cytosol"/>
    <property type="evidence" value="ECO:0007669"/>
    <property type="project" value="TreeGrafter"/>
</dbReference>
<dbReference type="GO" id="GO:0030527">
    <property type="term" value="F:structural constituent of chromatin"/>
    <property type="evidence" value="ECO:0007669"/>
    <property type="project" value="InterPro"/>
</dbReference>
<reference evidence="5" key="1">
    <citation type="submission" date="2014-03" db="EMBL/GenBank/DDBJ databases">
        <authorList>
            <person name="Aksoy S."/>
            <person name="Warren W."/>
            <person name="Wilson R.K."/>
        </authorList>
    </citation>
    <scope>NUCLEOTIDE SEQUENCE [LARGE SCALE GENOMIC DNA]</scope>
    <source>
        <strain evidence="5">IAEA</strain>
    </source>
</reference>
<evidence type="ECO:0000256" key="2">
    <source>
        <dbReference type="RuleBase" id="RU003939"/>
    </source>
</evidence>
<feature type="domain" description="3'-5' exoribonuclease Rv2179c-like" evidence="3">
    <location>
        <begin position="2"/>
        <end position="180"/>
    </location>
</feature>
<name>A0A1A9VZ08_9MUSC</name>
<dbReference type="STRING" id="37001.A0A1A9VZ08"/>
<evidence type="ECO:0000313" key="4">
    <source>
        <dbReference type="EnsemblMetazoa" id="GBRI000016-PA"/>
    </source>
</evidence>
<dbReference type="Pfam" id="PF16473">
    <property type="entry name" value="Rv2179c-like"/>
    <property type="match status" value="1"/>
</dbReference>
<comment type="similarity">
    <text evidence="2">Belongs to the bacterial histone-like protein family.</text>
</comment>
<organism evidence="4 5">
    <name type="scientific">Glossina brevipalpis</name>
    <dbReference type="NCBI Taxonomy" id="37001"/>
    <lineage>
        <taxon>Eukaryota</taxon>
        <taxon>Metazoa</taxon>
        <taxon>Ecdysozoa</taxon>
        <taxon>Arthropoda</taxon>
        <taxon>Hexapoda</taxon>
        <taxon>Insecta</taxon>
        <taxon>Pterygota</taxon>
        <taxon>Neoptera</taxon>
        <taxon>Endopterygota</taxon>
        <taxon>Diptera</taxon>
        <taxon>Brachycera</taxon>
        <taxon>Muscomorpha</taxon>
        <taxon>Hippoboscoidea</taxon>
        <taxon>Glossinidae</taxon>
        <taxon>Glossina</taxon>
    </lineage>
</organism>
<reference evidence="4" key="2">
    <citation type="submission" date="2020-05" db="UniProtKB">
        <authorList>
            <consortium name="EnsemblMetazoa"/>
        </authorList>
    </citation>
    <scope>IDENTIFICATION</scope>
    <source>
        <strain evidence="4">IAEA</strain>
    </source>
</reference>
<dbReference type="InterPro" id="IPR012337">
    <property type="entry name" value="RNaseH-like_sf"/>
</dbReference>
<proteinExistence type="inferred from homology"/>
<dbReference type="InterPro" id="IPR000119">
    <property type="entry name" value="Hist_DNA-bd"/>
</dbReference>
<dbReference type="GO" id="GO:0003677">
    <property type="term" value="F:DNA binding"/>
    <property type="evidence" value="ECO:0007669"/>
    <property type="project" value="UniProtKB-KW"/>
</dbReference>
<evidence type="ECO:0000313" key="5">
    <source>
        <dbReference type="Proteomes" id="UP000091820"/>
    </source>
</evidence>
<keyword evidence="1" id="KW-0238">DNA-binding</keyword>
<evidence type="ECO:0000259" key="3">
    <source>
        <dbReference type="Pfam" id="PF16473"/>
    </source>
</evidence>
<dbReference type="Gene3D" id="4.10.520.10">
    <property type="entry name" value="IHF-like DNA-binding proteins"/>
    <property type="match status" value="1"/>
</dbReference>
<dbReference type="PRINTS" id="PR01727">
    <property type="entry name" value="DNABINDINGHU"/>
</dbReference>
<protein>
    <recommendedName>
        <fullName evidence="3">3'-5' exoribonuclease Rv2179c-like domain-containing protein</fullName>
    </recommendedName>
</protein>
<dbReference type="InterPro" id="IPR010992">
    <property type="entry name" value="IHF-like_DNA-bd_dom_sf"/>
</dbReference>
<keyword evidence="5" id="KW-1185">Reference proteome</keyword>
<dbReference type="CDD" id="cd13831">
    <property type="entry name" value="HU"/>
    <property type="match status" value="1"/>
</dbReference>
<dbReference type="InterPro" id="IPR020816">
    <property type="entry name" value="Histone-like_DNA-bd_CS"/>
</dbReference>
<dbReference type="PANTHER" id="PTHR33175:SF3">
    <property type="entry name" value="DNA-BINDING PROTEIN HU-BETA"/>
    <property type="match status" value="1"/>
</dbReference>
<dbReference type="PROSITE" id="PS00045">
    <property type="entry name" value="HISTONE_LIKE"/>
    <property type="match status" value="1"/>
</dbReference>
<accession>A0A1A9VZ08</accession>
<dbReference type="InterPro" id="IPR036397">
    <property type="entry name" value="RNaseH_sf"/>
</dbReference>
<dbReference type="EnsemblMetazoa" id="GBRI000016-RA">
    <property type="protein sequence ID" value="GBRI000016-PA"/>
    <property type="gene ID" value="GBRI000016"/>
</dbReference>
<dbReference type="Proteomes" id="UP000091820">
    <property type="component" value="Unassembled WGS sequence"/>
</dbReference>
<dbReference type="InterPro" id="IPR033390">
    <property type="entry name" value="Rv2179c-like"/>
</dbReference>
<dbReference type="PANTHER" id="PTHR33175">
    <property type="entry name" value="DNA-BINDING PROTEIN HU"/>
    <property type="match status" value="1"/>
</dbReference>
<sequence length="415" mass="45436">MNIMLDLETLGTACNAAIVSIGAVVFDPDTGILSDEFYRVIDADDAQKYGVSDKDTMAWWMEQPENARRIFDANNGAVEFEKALDDFALWITEMQLQHGGQVKIWSNGVGFDCVILRNGYEASQLPCPWKFWNEFDVRTIVEIGRQKLGVNPKKDMLFEGTKHNALADAIHQARYVSAIWQEFGSQSVCPIEKADISQTKAGLVIDAITDAVTQALAAGDDVKLSGFGTFEVKSRAERPGRNPKTGEAMTIPAARVPAFRAGKALKEAVRIRHRRCQSVIADFSVTANGITLAEWMPPNRAVRHHERFLRFGCEIPPLKRLNLTTARTGVFSAIVVAPCPAPRALSPKTPSRTPVLQLSRFLECTSAQSTPGLPRCAAPPQIPVSPTPAAGDALRQAVRCGSSRSGRFLLRTKCG</sequence>
<dbReference type="VEuPathDB" id="VectorBase:GBRI000016"/>
<dbReference type="SMART" id="SM00411">
    <property type="entry name" value="BHL"/>
    <property type="match status" value="1"/>
</dbReference>
<evidence type="ECO:0000256" key="1">
    <source>
        <dbReference type="ARBA" id="ARBA00023125"/>
    </source>
</evidence>
<dbReference type="Gene3D" id="3.30.420.10">
    <property type="entry name" value="Ribonuclease H-like superfamily/Ribonuclease H"/>
    <property type="match status" value="1"/>
</dbReference>
<dbReference type="SUPFAM" id="SSF47729">
    <property type="entry name" value="IHF-like DNA-binding proteins"/>
    <property type="match status" value="1"/>
</dbReference>
<dbReference type="Pfam" id="PF00216">
    <property type="entry name" value="Bac_DNA_binding"/>
    <property type="match status" value="1"/>
</dbReference>
<dbReference type="SUPFAM" id="SSF53098">
    <property type="entry name" value="Ribonuclease H-like"/>
    <property type="match status" value="1"/>
</dbReference>
<dbReference type="AlphaFoldDB" id="A0A1A9VZ08"/>